<evidence type="ECO:0000313" key="3">
    <source>
        <dbReference type="EMBL" id="CAF0741131.1"/>
    </source>
</evidence>
<dbReference type="EMBL" id="CAJNOO010000013">
    <property type="protein sequence ID" value="CAF0741131.1"/>
    <property type="molecule type" value="Genomic_DNA"/>
</dbReference>
<dbReference type="EMBL" id="CAJOAX010001748">
    <property type="protein sequence ID" value="CAF3742413.1"/>
    <property type="molecule type" value="Genomic_DNA"/>
</dbReference>
<dbReference type="AlphaFoldDB" id="A0A813NZ98"/>
<keyword evidence="2" id="KW-0732">Signal</keyword>
<sequence length="331" mass="36328">MMFKGYNMLNLYCTIVLLFFYCNHSISALSCYECSSTFPASSICLPACSQTFQVGSTCLLTRNISLDPSDFGSLRAGHIGNESIISNAAEKHFVFGEEAVYQNPSQAVGWDWEYGPITYGCDTNGCNNPENVNRLPNALNIRIPNATLNRLLTGELDNSCYLCNTCLDTDVTGTDMSACSVTPCPNHACNFVATRNSTTSLAECGNGWHFTSGCILSREPAQVDMTLIYYIRSKTSFLYQMAAVCLNDNCNNFTTFKQLKDAVTVDPDLTCLLDNTSSSTTSTSILPTITSSRTSSSTVTQISTTTSSSSTEQIFINIKLFIFIVFFFLYN</sequence>
<keyword evidence="1" id="KW-0812">Transmembrane</keyword>
<evidence type="ECO:0000313" key="4">
    <source>
        <dbReference type="EMBL" id="CAF3742413.1"/>
    </source>
</evidence>
<comment type="caution">
    <text evidence="3">The sequence shown here is derived from an EMBL/GenBank/DDBJ whole genome shotgun (WGS) entry which is preliminary data.</text>
</comment>
<evidence type="ECO:0000313" key="5">
    <source>
        <dbReference type="Proteomes" id="UP000663882"/>
    </source>
</evidence>
<proteinExistence type="predicted"/>
<dbReference type="Proteomes" id="UP000663823">
    <property type="component" value="Unassembled WGS sequence"/>
</dbReference>
<gene>
    <name evidence="4" type="ORF">OTI717_LOCUS15098</name>
    <name evidence="3" type="ORF">RFH988_LOCUS742</name>
</gene>
<name>A0A813NZ98_9BILA</name>
<dbReference type="OrthoDB" id="10043674at2759"/>
<dbReference type="Proteomes" id="UP000663882">
    <property type="component" value="Unassembled WGS sequence"/>
</dbReference>
<protein>
    <recommendedName>
        <fullName evidence="6">Sodefrin-like factor</fullName>
    </recommendedName>
</protein>
<evidence type="ECO:0000256" key="1">
    <source>
        <dbReference type="SAM" id="Phobius"/>
    </source>
</evidence>
<organism evidence="3 5">
    <name type="scientific">Rotaria sordida</name>
    <dbReference type="NCBI Taxonomy" id="392033"/>
    <lineage>
        <taxon>Eukaryota</taxon>
        <taxon>Metazoa</taxon>
        <taxon>Spiralia</taxon>
        <taxon>Gnathifera</taxon>
        <taxon>Rotifera</taxon>
        <taxon>Eurotatoria</taxon>
        <taxon>Bdelloidea</taxon>
        <taxon>Philodinida</taxon>
        <taxon>Philodinidae</taxon>
        <taxon>Rotaria</taxon>
    </lineage>
</organism>
<feature type="transmembrane region" description="Helical" evidence="1">
    <location>
        <begin position="314"/>
        <end position="330"/>
    </location>
</feature>
<keyword evidence="1" id="KW-0472">Membrane</keyword>
<evidence type="ECO:0008006" key="6">
    <source>
        <dbReference type="Google" id="ProtNLM"/>
    </source>
</evidence>
<keyword evidence="1" id="KW-1133">Transmembrane helix</keyword>
<feature type="signal peptide" evidence="2">
    <location>
        <begin position="1"/>
        <end position="28"/>
    </location>
</feature>
<dbReference type="PROSITE" id="PS51257">
    <property type="entry name" value="PROKAR_LIPOPROTEIN"/>
    <property type="match status" value="1"/>
</dbReference>
<feature type="chain" id="PRO_5035682547" description="Sodefrin-like factor" evidence="2">
    <location>
        <begin position="29"/>
        <end position="331"/>
    </location>
</feature>
<evidence type="ECO:0000256" key="2">
    <source>
        <dbReference type="SAM" id="SignalP"/>
    </source>
</evidence>
<reference evidence="3" key="1">
    <citation type="submission" date="2021-02" db="EMBL/GenBank/DDBJ databases">
        <authorList>
            <person name="Nowell W R."/>
        </authorList>
    </citation>
    <scope>NUCLEOTIDE SEQUENCE</scope>
</reference>
<accession>A0A813NZ98</accession>